<keyword evidence="3" id="KW-1185">Reference proteome</keyword>
<dbReference type="Proteomes" id="UP000054018">
    <property type="component" value="Unassembled WGS sequence"/>
</dbReference>
<evidence type="ECO:0000313" key="2">
    <source>
        <dbReference type="EMBL" id="KIK19153.1"/>
    </source>
</evidence>
<name>A0A0C9ZGQ2_9AGAM</name>
<reference evidence="2 3" key="1">
    <citation type="submission" date="2014-04" db="EMBL/GenBank/DDBJ databases">
        <authorList>
            <consortium name="DOE Joint Genome Institute"/>
            <person name="Kuo A."/>
            <person name="Kohler A."/>
            <person name="Costa M.D."/>
            <person name="Nagy L.G."/>
            <person name="Floudas D."/>
            <person name="Copeland A."/>
            <person name="Barry K.W."/>
            <person name="Cichocki N."/>
            <person name="Veneault-Fourrey C."/>
            <person name="LaButti K."/>
            <person name="Lindquist E.A."/>
            <person name="Lipzen A."/>
            <person name="Lundell T."/>
            <person name="Morin E."/>
            <person name="Murat C."/>
            <person name="Sun H."/>
            <person name="Tunlid A."/>
            <person name="Henrissat B."/>
            <person name="Grigoriev I.V."/>
            <person name="Hibbett D.S."/>
            <person name="Martin F."/>
            <person name="Nordberg H.P."/>
            <person name="Cantor M.N."/>
            <person name="Hua S.X."/>
        </authorList>
    </citation>
    <scope>NUCLEOTIDE SEQUENCE [LARGE SCALE GENOMIC DNA]</scope>
    <source>
        <strain evidence="2 3">441</strain>
    </source>
</reference>
<feature type="compositionally biased region" description="Low complexity" evidence="1">
    <location>
        <begin position="278"/>
        <end position="290"/>
    </location>
</feature>
<feature type="compositionally biased region" description="Basic and acidic residues" evidence="1">
    <location>
        <begin position="393"/>
        <end position="403"/>
    </location>
</feature>
<feature type="compositionally biased region" description="Basic and acidic residues" evidence="1">
    <location>
        <begin position="21"/>
        <end position="37"/>
    </location>
</feature>
<feature type="region of interest" description="Disordered" evidence="1">
    <location>
        <begin position="138"/>
        <end position="422"/>
    </location>
</feature>
<feature type="region of interest" description="Disordered" evidence="1">
    <location>
        <begin position="436"/>
        <end position="503"/>
    </location>
</feature>
<feature type="compositionally biased region" description="Low complexity" evidence="1">
    <location>
        <begin position="138"/>
        <end position="152"/>
    </location>
</feature>
<dbReference type="AlphaFoldDB" id="A0A0C9ZGQ2"/>
<feature type="region of interest" description="Disordered" evidence="1">
    <location>
        <begin position="109"/>
        <end position="128"/>
    </location>
</feature>
<proteinExistence type="predicted"/>
<feature type="compositionally biased region" description="Polar residues" evidence="1">
    <location>
        <begin position="493"/>
        <end position="503"/>
    </location>
</feature>
<reference evidence="3" key="2">
    <citation type="submission" date="2015-01" db="EMBL/GenBank/DDBJ databases">
        <title>Evolutionary Origins and Diversification of the Mycorrhizal Mutualists.</title>
        <authorList>
            <consortium name="DOE Joint Genome Institute"/>
            <consortium name="Mycorrhizal Genomics Consortium"/>
            <person name="Kohler A."/>
            <person name="Kuo A."/>
            <person name="Nagy L.G."/>
            <person name="Floudas D."/>
            <person name="Copeland A."/>
            <person name="Barry K.W."/>
            <person name="Cichocki N."/>
            <person name="Veneault-Fourrey C."/>
            <person name="LaButti K."/>
            <person name="Lindquist E.A."/>
            <person name="Lipzen A."/>
            <person name="Lundell T."/>
            <person name="Morin E."/>
            <person name="Murat C."/>
            <person name="Riley R."/>
            <person name="Ohm R."/>
            <person name="Sun H."/>
            <person name="Tunlid A."/>
            <person name="Henrissat B."/>
            <person name="Grigoriev I.V."/>
            <person name="Hibbett D.S."/>
            <person name="Martin F."/>
        </authorList>
    </citation>
    <scope>NUCLEOTIDE SEQUENCE [LARGE SCALE GENOMIC DNA]</scope>
    <source>
        <strain evidence="3">441</strain>
    </source>
</reference>
<feature type="region of interest" description="Disordered" evidence="1">
    <location>
        <begin position="21"/>
        <end position="54"/>
    </location>
</feature>
<organism evidence="2 3">
    <name type="scientific">Pisolithus microcarpus 441</name>
    <dbReference type="NCBI Taxonomy" id="765257"/>
    <lineage>
        <taxon>Eukaryota</taxon>
        <taxon>Fungi</taxon>
        <taxon>Dikarya</taxon>
        <taxon>Basidiomycota</taxon>
        <taxon>Agaricomycotina</taxon>
        <taxon>Agaricomycetes</taxon>
        <taxon>Agaricomycetidae</taxon>
        <taxon>Boletales</taxon>
        <taxon>Sclerodermatineae</taxon>
        <taxon>Pisolithaceae</taxon>
        <taxon>Pisolithus</taxon>
    </lineage>
</organism>
<protein>
    <submittedName>
        <fullName evidence="2">Unplaced genomic scaffold scaffold_106, whole genome shotgun sequence</fullName>
    </submittedName>
</protein>
<feature type="compositionally biased region" description="Polar residues" evidence="1">
    <location>
        <begin position="192"/>
        <end position="201"/>
    </location>
</feature>
<feature type="compositionally biased region" description="Low complexity" evidence="1">
    <location>
        <begin position="336"/>
        <end position="347"/>
    </location>
</feature>
<evidence type="ECO:0000313" key="3">
    <source>
        <dbReference type="Proteomes" id="UP000054018"/>
    </source>
</evidence>
<accession>A0A0C9ZGQ2</accession>
<dbReference type="OrthoDB" id="2290255at2759"/>
<dbReference type="EMBL" id="KN833790">
    <property type="protein sequence ID" value="KIK19153.1"/>
    <property type="molecule type" value="Genomic_DNA"/>
</dbReference>
<evidence type="ECO:0000256" key="1">
    <source>
        <dbReference type="SAM" id="MobiDB-lite"/>
    </source>
</evidence>
<sequence length="594" mass="62816">MGLHERREERRELFDERREALRERREEGHRHFGEARGGDYYSDNQHGRRGFAEQGFRAQPSFGFGASRPGGRGYNPDYVNQDANLYGDNYESSNRQSAPYPADVRGYGTGGAYARPHDSTNEGYSSAYAPSRPVGVPFGAPGFGTGPPARGPLDSDSVGHRREGLAPGVGYPGRDSSYDTPQSYGGRDEYSAKSSGYNAPQSYGVPHRNDGDRDDYPANRNSGYGYDRDQYSGSRPSGYGPPESQYGTNVSAVGPPPPYGDPRRGDGDQYSRGTTQHSGAPSGPNAPAGGFMSGASDVASTRDDEPGPTKGGYGGDDSRPGTYGSERRANYDGPESSYGSKTSSSGYDAPRASYGGKPPGYGDGRRRDEDTYSGAPARGRPQRDDYDDNDDERDTRHQQHLDAHAQVYGPGANPHTSAAPDVVGAAAAVEALRLTAADKESQASGRPGGRRPNAGDDDASHTNAPAGGLGSNAPTGGPKPSYDDDDDDPSPAPTSKGSSMQDKIVSDTSTWPCLYFSKGMFVQKVALAMSQAGKMFDKKNGGSGGSGDSAGKSEAMKTAAATAMKLCSDYKTTGKLDLQPGEMQKLIGVAMSLF</sequence>
<dbReference type="HOGENOM" id="CLU_459344_0_0_1"/>
<feature type="compositionally biased region" description="Basic and acidic residues" evidence="1">
    <location>
        <begin position="207"/>
        <end position="217"/>
    </location>
</feature>
<gene>
    <name evidence="2" type="ORF">PISMIDRAFT_13902</name>
</gene>